<protein>
    <recommendedName>
        <fullName evidence="1">Cupin type-2 domain-containing protein</fullName>
    </recommendedName>
</protein>
<dbReference type="OrthoDB" id="5840532at2759"/>
<dbReference type="InterPro" id="IPR014710">
    <property type="entry name" value="RmlC-like_jellyroll"/>
</dbReference>
<evidence type="ECO:0000259" key="1">
    <source>
        <dbReference type="Pfam" id="PF07883"/>
    </source>
</evidence>
<reference evidence="2 3" key="1">
    <citation type="submission" date="2014-04" db="EMBL/GenBank/DDBJ databases">
        <authorList>
            <consortium name="DOE Joint Genome Institute"/>
            <person name="Kuo A."/>
            <person name="Martino E."/>
            <person name="Perotto S."/>
            <person name="Kohler A."/>
            <person name="Nagy L.G."/>
            <person name="Floudas D."/>
            <person name="Copeland A."/>
            <person name="Barry K.W."/>
            <person name="Cichocki N."/>
            <person name="Veneault-Fourrey C."/>
            <person name="LaButti K."/>
            <person name="Lindquist E.A."/>
            <person name="Lipzen A."/>
            <person name="Lundell T."/>
            <person name="Morin E."/>
            <person name="Murat C."/>
            <person name="Sun H."/>
            <person name="Tunlid A."/>
            <person name="Henrissat B."/>
            <person name="Grigoriev I.V."/>
            <person name="Hibbett D.S."/>
            <person name="Martin F."/>
            <person name="Nordberg H.P."/>
            <person name="Cantor M.N."/>
            <person name="Hua S.X."/>
        </authorList>
    </citation>
    <scope>NUCLEOTIDE SEQUENCE [LARGE SCALE GENOMIC DNA]</scope>
    <source>
        <strain evidence="2 3">Zn</strain>
    </source>
</reference>
<reference evidence="3" key="2">
    <citation type="submission" date="2015-01" db="EMBL/GenBank/DDBJ databases">
        <title>Evolutionary Origins and Diversification of the Mycorrhizal Mutualists.</title>
        <authorList>
            <consortium name="DOE Joint Genome Institute"/>
            <consortium name="Mycorrhizal Genomics Consortium"/>
            <person name="Kohler A."/>
            <person name="Kuo A."/>
            <person name="Nagy L.G."/>
            <person name="Floudas D."/>
            <person name="Copeland A."/>
            <person name="Barry K.W."/>
            <person name="Cichocki N."/>
            <person name="Veneault-Fourrey C."/>
            <person name="LaButti K."/>
            <person name="Lindquist E.A."/>
            <person name="Lipzen A."/>
            <person name="Lundell T."/>
            <person name="Morin E."/>
            <person name="Murat C."/>
            <person name="Riley R."/>
            <person name="Ohm R."/>
            <person name="Sun H."/>
            <person name="Tunlid A."/>
            <person name="Henrissat B."/>
            <person name="Grigoriev I.V."/>
            <person name="Hibbett D.S."/>
            <person name="Martin F."/>
        </authorList>
    </citation>
    <scope>NUCLEOTIDE SEQUENCE [LARGE SCALE GENOMIC DNA]</scope>
    <source>
        <strain evidence="3">Zn</strain>
    </source>
</reference>
<dbReference type="HOGENOM" id="CLU_096188_0_1_1"/>
<dbReference type="Pfam" id="PF07883">
    <property type="entry name" value="Cupin_2"/>
    <property type="match status" value="1"/>
</dbReference>
<dbReference type="EMBL" id="KN832882">
    <property type="protein sequence ID" value="KIM97336.1"/>
    <property type="molecule type" value="Genomic_DNA"/>
</dbReference>
<accession>A0A0C3H4E4</accession>
<dbReference type="Gene3D" id="2.60.120.10">
    <property type="entry name" value="Jelly Rolls"/>
    <property type="match status" value="1"/>
</dbReference>
<organism evidence="2 3">
    <name type="scientific">Oidiodendron maius (strain Zn)</name>
    <dbReference type="NCBI Taxonomy" id="913774"/>
    <lineage>
        <taxon>Eukaryota</taxon>
        <taxon>Fungi</taxon>
        <taxon>Dikarya</taxon>
        <taxon>Ascomycota</taxon>
        <taxon>Pezizomycotina</taxon>
        <taxon>Leotiomycetes</taxon>
        <taxon>Leotiomycetes incertae sedis</taxon>
        <taxon>Myxotrichaceae</taxon>
        <taxon>Oidiodendron</taxon>
    </lineage>
</organism>
<dbReference type="PANTHER" id="PTHR36156:SF3">
    <property type="entry name" value="CUPIN 2 CONSERVED BARREL DOMAIN-CONTAINING PROTEIN"/>
    <property type="match status" value="1"/>
</dbReference>
<sequence>MTSPSLNKEDVLPAARRGLSHPKRFITGHDSKGNADFNTSLPELIPFQQIPGDALFSLCYATNEFPVTLDDDADVKVYSDYLNKLPGVMIPGGTVLRMVDMPPGATSPMHRTVSLDYGVVLEGEVELILDNGKSRLMKRGDMSVQRGTIHAWKNVSGEGIWARMLYILQECNPLRIDGQELKEDYGGLQVPESRETS</sequence>
<dbReference type="SUPFAM" id="SSF51182">
    <property type="entry name" value="RmlC-like cupins"/>
    <property type="match status" value="1"/>
</dbReference>
<keyword evidence="3" id="KW-1185">Reference proteome</keyword>
<evidence type="ECO:0000313" key="3">
    <source>
        <dbReference type="Proteomes" id="UP000054321"/>
    </source>
</evidence>
<dbReference type="InterPro" id="IPR047142">
    <property type="entry name" value="OryJ/VirC-like"/>
</dbReference>
<dbReference type="PANTHER" id="PTHR36156">
    <property type="entry name" value="SLR2101 PROTEIN"/>
    <property type="match status" value="1"/>
</dbReference>
<name>A0A0C3H4E4_OIDMZ</name>
<feature type="domain" description="Cupin type-2" evidence="1">
    <location>
        <begin position="98"/>
        <end position="158"/>
    </location>
</feature>
<evidence type="ECO:0000313" key="2">
    <source>
        <dbReference type="EMBL" id="KIM97336.1"/>
    </source>
</evidence>
<dbReference type="AlphaFoldDB" id="A0A0C3H4E4"/>
<dbReference type="InterPro" id="IPR011051">
    <property type="entry name" value="RmlC_Cupin_sf"/>
</dbReference>
<dbReference type="InterPro" id="IPR013096">
    <property type="entry name" value="Cupin_2"/>
</dbReference>
<dbReference type="CDD" id="cd02231">
    <property type="entry name" value="cupin_BLL6423-like"/>
    <property type="match status" value="1"/>
</dbReference>
<proteinExistence type="predicted"/>
<dbReference type="STRING" id="913774.A0A0C3H4E4"/>
<dbReference type="Proteomes" id="UP000054321">
    <property type="component" value="Unassembled WGS sequence"/>
</dbReference>
<gene>
    <name evidence="2" type="ORF">OIDMADRAFT_130595</name>
</gene>
<dbReference type="InParanoid" id="A0A0C3H4E4"/>